<organism evidence="1 2">
    <name type="scientific">Nonlabens marinus S1-08</name>
    <dbReference type="NCBI Taxonomy" id="1454201"/>
    <lineage>
        <taxon>Bacteria</taxon>
        <taxon>Pseudomonadati</taxon>
        <taxon>Bacteroidota</taxon>
        <taxon>Flavobacteriia</taxon>
        <taxon>Flavobacteriales</taxon>
        <taxon>Flavobacteriaceae</taxon>
        <taxon>Nonlabens</taxon>
    </lineage>
</organism>
<proteinExistence type="predicted"/>
<keyword evidence="2" id="KW-1185">Reference proteome</keyword>
<name>W8VZI8_9FLAO</name>
<sequence>MTMKKFFKILGIVVLLLVVVVIAAPFVFQDQIAQVVKDKLNQSLDAEIEFGEVDLSFIKAFPDARLNIADLSIINKAPFAGDTLFYAQETYVDMPLFDVFNDASEPIRINELIVDGAVSRLKVDENNISNWDIASAKAEKQPQDTTSGFNLALQHYEINNSELSYEDVTTKNLLILTDIQHSGNGDFSLTTSTLDTETSAKVIYSLDNIEYLSGQNVQLDADILMDLENQKYTLKDNKALVNALELELQGYIDLEEDYTMVDLTFFAPSSDFKNFFALIPETYRSNLDGITTTGDFVVNGEIKGQVSDNLIPTMDINVKSNNASFQYPDLPQKVTNIFIDAQLVNKTGKVDDTYLNIANTSFNIGSDRLEGRAMVTALTSNMKVDMNVKGNLDLDNLSQSFPMPEDIDLGGRLALDMAAQFDMESIEKERYERVNTRGIATLTDFKYIGDAFENPFLIRRAAIDLNQSTIRLDDFDAITGNTDIKASGTINNLIGFLMKDQGLKGNFKLNSNSFDVSDFMEETTEVASSNQTTTASTKEAVKIPAFLDANLDFNLKEVRYDGLTLKNVQGIAAVRDETLTMSDVRSDIFGGAIGLAGMVSTKGAQPVFNMNLNMDNLDIAQAFNGFEMFQKYVPILQALQGKINTDIQIKGDLSNDLSPILTSINGNALAELLTRDIKTGAAPLLDRLDQQLSFISLKDIDLSDLKTKLKFQDGAVQVSPFDFKIKDIVVTASGRHSLTNEMDYTMDLNVPAKYLGKEGASLLSQLQASDIENLTVPVPVRFSGSFAKPNVQVNLEAAVTNLTNQIVEIQKQRLKEKGQDALGGAIQDITTGKNPLGGIKDIIKGNKPTVNDTAAVKQPVDSVTKQPVPKEPVKETARNILNGLLNKKKDTTKS</sequence>
<dbReference type="PANTHER" id="PTHR30441:SF8">
    <property type="entry name" value="DUF748 DOMAIN-CONTAINING PROTEIN"/>
    <property type="match status" value="1"/>
</dbReference>
<dbReference type="Proteomes" id="UP000031760">
    <property type="component" value="Chromosome"/>
</dbReference>
<evidence type="ECO:0000313" key="2">
    <source>
        <dbReference type="Proteomes" id="UP000031760"/>
    </source>
</evidence>
<reference evidence="1 2" key="1">
    <citation type="journal article" date="2014" name="Proc. Natl. Acad. Sci. U.S.A.">
        <title>Functional characterization of flavobacteria rhodopsins reveals a unique class of light-driven chloride pump in bacteria.</title>
        <authorList>
            <person name="Yoshizawa S."/>
            <person name="Kumagai Y."/>
            <person name="Kim H."/>
            <person name="Ogura Y."/>
            <person name="Hayashi T."/>
            <person name="Iwasaki W."/>
            <person name="DeLong E.F."/>
            <person name="Kogure K."/>
        </authorList>
    </citation>
    <scope>NUCLEOTIDE SEQUENCE [LARGE SCALE GENOMIC DNA]</scope>
    <source>
        <strain evidence="1 2">S1-08</strain>
    </source>
</reference>
<dbReference type="PANTHER" id="PTHR30441">
    <property type="entry name" value="DUF748 DOMAIN-CONTAINING PROTEIN"/>
    <property type="match status" value="1"/>
</dbReference>
<dbReference type="KEGG" id="nmf:NMS_0642"/>
<protein>
    <submittedName>
        <fullName evidence="1">Outer membrane assembly protein</fullName>
    </submittedName>
</protein>
<dbReference type="InterPro" id="IPR052894">
    <property type="entry name" value="AsmA-related"/>
</dbReference>
<dbReference type="STRING" id="1454201.NMS_0642"/>
<dbReference type="AlphaFoldDB" id="W8VZI8"/>
<dbReference type="GO" id="GO:0090313">
    <property type="term" value="P:regulation of protein targeting to membrane"/>
    <property type="evidence" value="ECO:0007669"/>
    <property type="project" value="TreeGrafter"/>
</dbReference>
<accession>W8VZI8</accession>
<evidence type="ECO:0000313" key="1">
    <source>
        <dbReference type="EMBL" id="BAO54651.1"/>
    </source>
</evidence>
<gene>
    <name evidence="1" type="ORF">NMS_0642</name>
</gene>
<dbReference type="HOGENOM" id="CLU_011472_0_0_10"/>
<dbReference type="EMBL" id="AP014548">
    <property type="protein sequence ID" value="BAO54651.1"/>
    <property type="molecule type" value="Genomic_DNA"/>
</dbReference>
<dbReference type="GO" id="GO:0005886">
    <property type="term" value="C:plasma membrane"/>
    <property type="evidence" value="ECO:0007669"/>
    <property type="project" value="TreeGrafter"/>
</dbReference>